<dbReference type="Gene3D" id="2.60.40.420">
    <property type="entry name" value="Cupredoxins - blue copper proteins"/>
    <property type="match status" value="1"/>
</dbReference>
<proteinExistence type="predicted"/>
<dbReference type="Proteomes" id="UP001302719">
    <property type="component" value="Chromosome"/>
</dbReference>
<feature type="domain" description="EfeO-type cupredoxin-like" evidence="3">
    <location>
        <begin position="54"/>
        <end position="136"/>
    </location>
</feature>
<dbReference type="InterPro" id="IPR028096">
    <property type="entry name" value="EfeO_Cupredoxin"/>
</dbReference>
<protein>
    <submittedName>
        <fullName evidence="4">Cupredoxin domain-containing protein</fullName>
    </submittedName>
</protein>
<dbReference type="SUPFAM" id="SSF49503">
    <property type="entry name" value="Cupredoxins"/>
    <property type="match status" value="1"/>
</dbReference>
<dbReference type="AlphaFoldDB" id="A0AA96G9G7"/>
<gene>
    <name evidence="4" type="ORF">PP769_15535</name>
</gene>
<evidence type="ECO:0000313" key="5">
    <source>
        <dbReference type="Proteomes" id="UP001302719"/>
    </source>
</evidence>
<evidence type="ECO:0000259" key="3">
    <source>
        <dbReference type="Pfam" id="PF13473"/>
    </source>
</evidence>
<keyword evidence="1" id="KW-0479">Metal-binding</keyword>
<dbReference type="Pfam" id="PF13473">
    <property type="entry name" value="Cupredoxin_1"/>
    <property type="match status" value="1"/>
</dbReference>
<name>A0AA96G9G7_9BACT</name>
<reference evidence="4 5" key="1">
    <citation type="submission" date="2023-01" db="EMBL/GenBank/DDBJ databases">
        <title>Cultivation and genomic characterization of new, ubiquitous marine nitrite-oxidizing bacteria from the Nitrospirales.</title>
        <authorList>
            <person name="Mueller A.J."/>
            <person name="Daebeler A."/>
            <person name="Herbold C.W."/>
            <person name="Kirkegaard R.H."/>
            <person name="Daims H."/>
        </authorList>
    </citation>
    <scope>NUCLEOTIDE SEQUENCE [LARGE SCALE GENOMIC DNA]</scope>
    <source>
        <strain evidence="4 5">VA</strain>
    </source>
</reference>
<sequence length="152" mass="17085">MRKSFILDIFSVKHYTRLILSLVVVTGYWSFSDRPYAQSAESSLPPIVEEPFGQQVMISMESYAFTPSEVVVKAGKPLTLTLSNQSFLVPHNFLLDDSSGTRLVDVDISSGDTKAVTLTLTEPGIYTFYCDKQLLFFPTHREQGMEGRLIVH</sequence>
<accession>A0AA96G9G7</accession>
<dbReference type="RefSeq" id="WP_312641758.1">
    <property type="nucleotide sequence ID" value="NZ_CP116967.1"/>
</dbReference>
<keyword evidence="5" id="KW-1185">Reference proteome</keyword>
<dbReference type="InterPro" id="IPR008972">
    <property type="entry name" value="Cupredoxin"/>
</dbReference>
<dbReference type="GO" id="GO:0046872">
    <property type="term" value="F:metal ion binding"/>
    <property type="evidence" value="ECO:0007669"/>
    <property type="project" value="UniProtKB-KW"/>
</dbReference>
<keyword evidence="2" id="KW-0186">Copper</keyword>
<evidence type="ECO:0000256" key="1">
    <source>
        <dbReference type="ARBA" id="ARBA00022723"/>
    </source>
</evidence>
<dbReference type="EMBL" id="CP116967">
    <property type="protein sequence ID" value="WNM57366.1"/>
    <property type="molecule type" value="Genomic_DNA"/>
</dbReference>
<dbReference type="KEGG" id="nall:PP769_15535"/>
<dbReference type="InterPro" id="IPR050845">
    <property type="entry name" value="Cu-binding_ET"/>
</dbReference>
<organism evidence="4 5">
    <name type="scientific">Candidatus Nitrospira allomarina</name>
    <dbReference type="NCBI Taxonomy" id="3020900"/>
    <lineage>
        <taxon>Bacteria</taxon>
        <taxon>Pseudomonadati</taxon>
        <taxon>Nitrospirota</taxon>
        <taxon>Nitrospiria</taxon>
        <taxon>Nitrospirales</taxon>
        <taxon>Nitrospiraceae</taxon>
        <taxon>Nitrospira</taxon>
    </lineage>
</organism>
<dbReference type="PANTHER" id="PTHR38439:SF3">
    <property type="entry name" value="COPPER-RESISTANT CUPROPROTEIN COPI"/>
    <property type="match status" value="1"/>
</dbReference>
<evidence type="ECO:0000256" key="2">
    <source>
        <dbReference type="ARBA" id="ARBA00023008"/>
    </source>
</evidence>
<evidence type="ECO:0000313" key="4">
    <source>
        <dbReference type="EMBL" id="WNM57366.1"/>
    </source>
</evidence>
<dbReference type="PANTHER" id="PTHR38439">
    <property type="entry name" value="AURACYANIN-B"/>
    <property type="match status" value="1"/>
</dbReference>